<keyword evidence="2" id="KW-1185">Reference proteome</keyword>
<evidence type="ECO:0000313" key="3">
    <source>
        <dbReference type="WBParaSite" id="PSAMB.scaffold367size54427.g5083.t1"/>
    </source>
</evidence>
<accession>A0A914WAE5</accession>
<feature type="chain" id="PRO_5037111217" evidence="1">
    <location>
        <begin position="22"/>
        <end position="392"/>
    </location>
</feature>
<sequence>MVLRRMFLLLCATVLIGRLAAQVNPCMASYLTTDDVAGTYLTAAVLAAGTFPGTQCTGLKDTTTCRGGPNARCTFSLRTYTYRCCHDVWDATDLATFNNGGANAGSSKPLCPLGSMSFGGGLQTLRCNITNTANSGCPLNYTCTVAANLPLATDLVTTNNARRNPNVCCLTKTLPGRIDITFQQVGLTPNIVPIAPKGTVAAITFTTPIVSQGDDMFPQQPLFTTANIPTGPFTITGVTVTAAEITGGATPASYHILIFDATTNRHILGFFFNGAFDAVTTAGRTIISTAPETVLSVALTAAANQVYAAAYVGPAAFVPPFTSKHLIGVLFFKTSAVIATSAPLILTGAVAGGTFQPTTAVPRGAFTTVSAFLNSAAGKQLGTPVAGTYFYV</sequence>
<name>A0A914WAE5_9BILA</name>
<dbReference type="WBParaSite" id="PSAMB.scaffold367size54427.g5083.t1">
    <property type="protein sequence ID" value="PSAMB.scaffold367size54427.g5083.t1"/>
    <property type="gene ID" value="PSAMB.scaffold367size54427.g5083"/>
</dbReference>
<keyword evidence="1" id="KW-0732">Signal</keyword>
<proteinExistence type="predicted"/>
<evidence type="ECO:0000256" key="1">
    <source>
        <dbReference type="SAM" id="SignalP"/>
    </source>
</evidence>
<dbReference type="Proteomes" id="UP000887566">
    <property type="component" value="Unplaced"/>
</dbReference>
<organism evidence="2 3">
    <name type="scientific">Plectus sambesii</name>
    <dbReference type="NCBI Taxonomy" id="2011161"/>
    <lineage>
        <taxon>Eukaryota</taxon>
        <taxon>Metazoa</taxon>
        <taxon>Ecdysozoa</taxon>
        <taxon>Nematoda</taxon>
        <taxon>Chromadorea</taxon>
        <taxon>Plectida</taxon>
        <taxon>Plectina</taxon>
        <taxon>Plectoidea</taxon>
        <taxon>Plectidae</taxon>
        <taxon>Plectus</taxon>
    </lineage>
</organism>
<protein>
    <submittedName>
        <fullName evidence="3">Uncharacterized protein</fullName>
    </submittedName>
</protein>
<evidence type="ECO:0000313" key="2">
    <source>
        <dbReference type="Proteomes" id="UP000887566"/>
    </source>
</evidence>
<feature type="signal peptide" evidence="1">
    <location>
        <begin position="1"/>
        <end position="21"/>
    </location>
</feature>
<reference evidence="3" key="1">
    <citation type="submission" date="2022-11" db="UniProtKB">
        <authorList>
            <consortium name="WormBaseParasite"/>
        </authorList>
    </citation>
    <scope>IDENTIFICATION</scope>
</reference>
<dbReference type="AlphaFoldDB" id="A0A914WAE5"/>